<dbReference type="PROSITE" id="PS51891">
    <property type="entry name" value="CENP_V_GFA"/>
    <property type="match status" value="1"/>
</dbReference>
<feature type="domain" description="CENP-V/GFA" evidence="5">
    <location>
        <begin position="4"/>
        <end position="111"/>
    </location>
</feature>
<dbReference type="EMBL" id="SNYM01000005">
    <property type="protein sequence ID" value="TDQ49070.1"/>
    <property type="molecule type" value="Genomic_DNA"/>
</dbReference>
<dbReference type="SUPFAM" id="SSF51316">
    <property type="entry name" value="Mss4-like"/>
    <property type="match status" value="1"/>
</dbReference>
<keyword evidence="3" id="KW-0862">Zinc</keyword>
<gene>
    <name evidence="6" type="ORF">EV696_10544</name>
</gene>
<reference evidence="6 7" key="1">
    <citation type="submission" date="2019-03" db="EMBL/GenBank/DDBJ databases">
        <title>Genomic Encyclopedia of Type Strains, Phase IV (KMG-IV): sequencing the most valuable type-strain genomes for metagenomic binning, comparative biology and taxonomic classification.</title>
        <authorList>
            <person name="Goeker M."/>
        </authorList>
    </citation>
    <scope>NUCLEOTIDE SEQUENCE [LARGE SCALE GENOMIC DNA]</scope>
    <source>
        <strain evidence="6 7">DSM 103792</strain>
    </source>
</reference>
<comment type="caution">
    <text evidence="6">The sequence shown here is derived from an EMBL/GenBank/DDBJ whole genome shotgun (WGS) entry which is preliminary data.</text>
</comment>
<dbReference type="PANTHER" id="PTHR33337:SF40">
    <property type="entry name" value="CENP-V_GFA DOMAIN-CONTAINING PROTEIN-RELATED"/>
    <property type="match status" value="1"/>
</dbReference>
<accession>A0A4R6UPE0</accession>
<evidence type="ECO:0000313" key="7">
    <source>
        <dbReference type="Proteomes" id="UP000295375"/>
    </source>
</evidence>
<dbReference type="Proteomes" id="UP000295375">
    <property type="component" value="Unassembled WGS sequence"/>
</dbReference>
<dbReference type="PANTHER" id="PTHR33337">
    <property type="entry name" value="GFA DOMAIN-CONTAINING PROTEIN"/>
    <property type="match status" value="1"/>
</dbReference>
<protein>
    <recommendedName>
        <fullName evidence="5">CENP-V/GFA domain-containing protein</fullName>
    </recommendedName>
</protein>
<dbReference type="OrthoDB" id="7765631at2"/>
<evidence type="ECO:0000256" key="4">
    <source>
        <dbReference type="ARBA" id="ARBA00023239"/>
    </source>
</evidence>
<evidence type="ECO:0000256" key="1">
    <source>
        <dbReference type="ARBA" id="ARBA00005495"/>
    </source>
</evidence>
<sequence length="142" mass="15629">MSSATGQCLCGDVKFSVQLPVKWCAHCHCSLCQRAHGAAIVTWVGVAEGQYHIDAKDLRWFASSEQGERAHCGRCGTPLFFRSTRWPGELHISRACIDSNELTLPQAHVYCRSAASWLSCHDQLPRFTTVPSEQNAAAPQQG</sequence>
<evidence type="ECO:0000313" key="6">
    <source>
        <dbReference type="EMBL" id="TDQ49070.1"/>
    </source>
</evidence>
<dbReference type="AlphaFoldDB" id="A0A4R6UPE0"/>
<evidence type="ECO:0000256" key="2">
    <source>
        <dbReference type="ARBA" id="ARBA00022723"/>
    </source>
</evidence>
<dbReference type="RefSeq" id="WP_133589362.1">
    <property type="nucleotide sequence ID" value="NZ_CP037953.1"/>
</dbReference>
<name>A0A4R6UPE0_9GAMM</name>
<comment type="similarity">
    <text evidence="1">Belongs to the Gfa family.</text>
</comment>
<evidence type="ECO:0000259" key="5">
    <source>
        <dbReference type="PROSITE" id="PS51891"/>
    </source>
</evidence>
<evidence type="ECO:0000256" key="3">
    <source>
        <dbReference type="ARBA" id="ARBA00022833"/>
    </source>
</evidence>
<dbReference type="GO" id="GO:0046872">
    <property type="term" value="F:metal ion binding"/>
    <property type="evidence" value="ECO:0007669"/>
    <property type="project" value="UniProtKB-KW"/>
</dbReference>
<keyword evidence="7" id="KW-1185">Reference proteome</keyword>
<keyword evidence="4" id="KW-0456">Lyase</keyword>
<dbReference type="GO" id="GO:0016846">
    <property type="term" value="F:carbon-sulfur lyase activity"/>
    <property type="evidence" value="ECO:0007669"/>
    <property type="project" value="InterPro"/>
</dbReference>
<keyword evidence="2" id="KW-0479">Metal-binding</keyword>
<organism evidence="6 7">
    <name type="scientific">Permianibacter aggregans</name>
    <dbReference type="NCBI Taxonomy" id="1510150"/>
    <lineage>
        <taxon>Bacteria</taxon>
        <taxon>Pseudomonadati</taxon>
        <taxon>Pseudomonadota</taxon>
        <taxon>Gammaproteobacteria</taxon>
        <taxon>Pseudomonadales</taxon>
        <taxon>Pseudomonadaceae</taxon>
        <taxon>Permianibacter</taxon>
    </lineage>
</organism>
<dbReference type="InterPro" id="IPR011057">
    <property type="entry name" value="Mss4-like_sf"/>
</dbReference>
<proteinExistence type="inferred from homology"/>
<dbReference type="Pfam" id="PF04828">
    <property type="entry name" value="GFA"/>
    <property type="match status" value="1"/>
</dbReference>
<dbReference type="Gene3D" id="3.90.1590.10">
    <property type="entry name" value="glutathione-dependent formaldehyde- activating enzyme (gfa)"/>
    <property type="match status" value="1"/>
</dbReference>
<dbReference type="InterPro" id="IPR006913">
    <property type="entry name" value="CENP-V/GFA"/>
</dbReference>